<comment type="caution">
    <text evidence="2">The sequence shown here is derived from an EMBL/GenBank/DDBJ whole genome shotgun (WGS) entry which is preliminary data.</text>
</comment>
<dbReference type="InterPro" id="IPR017850">
    <property type="entry name" value="Alkaline_phosphatase_core_sf"/>
</dbReference>
<evidence type="ECO:0000313" key="2">
    <source>
        <dbReference type="EMBL" id="EMI22427.1"/>
    </source>
</evidence>
<organism evidence="2 3">
    <name type="scientific">Rhodopirellula maiorica SM1</name>
    <dbReference type="NCBI Taxonomy" id="1265738"/>
    <lineage>
        <taxon>Bacteria</taxon>
        <taxon>Pseudomonadati</taxon>
        <taxon>Planctomycetota</taxon>
        <taxon>Planctomycetia</taxon>
        <taxon>Pirellulales</taxon>
        <taxon>Pirellulaceae</taxon>
        <taxon>Novipirellula</taxon>
    </lineage>
</organism>
<dbReference type="Gene3D" id="3.40.720.10">
    <property type="entry name" value="Alkaline Phosphatase, subunit A"/>
    <property type="match status" value="1"/>
</dbReference>
<accession>M5S460</accession>
<protein>
    <submittedName>
        <fullName evidence="2">Arylsulfatase A</fullName>
    </submittedName>
</protein>
<gene>
    <name evidence="2" type="ORF">RMSM_00654</name>
</gene>
<evidence type="ECO:0000313" key="3">
    <source>
        <dbReference type="Proteomes" id="UP000011991"/>
    </source>
</evidence>
<feature type="region of interest" description="Disordered" evidence="1">
    <location>
        <begin position="135"/>
        <end position="155"/>
    </location>
</feature>
<dbReference type="Gene3D" id="3.30.1120.10">
    <property type="match status" value="1"/>
</dbReference>
<dbReference type="Proteomes" id="UP000011991">
    <property type="component" value="Unassembled WGS sequence"/>
</dbReference>
<evidence type="ECO:0000256" key="1">
    <source>
        <dbReference type="SAM" id="MobiDB-lite"/>
    </source>
</evidence>
<dbReference type="EMBL" id="ANOG01000103">
    <property type="protein sequence ID" value="EMI22427.1"/>
    <property type="molecule type" value="Genomic_DNA"/>
</dbReference>
<dbReference type="AlphaFoldDB" id="M5S460"/>
<sequence length="155" mass="16682">MATFAALTGQEVDKKQLADSVNVLPALVSDNAMPLRESLVLIPRKPSHVAVRKGKWMYIPAQGSGGFTGKPPAHGAGGPAAVSFVGSENSDIENGKIKKAAPRAQLYDLEADLSQTTNLYHQNPEVVQQMEALLRTYRPTEATSTGGEKRKRGQR</sequence>
<dbReference type="PATRIC" id="fig|1265738.3.peg.654"/>
<name>M5S460_9BACT</name>
<proteinExistence type="predicted"/>
<reference evidence="2 3" key="1">
    <citation type="journal article" date="2013" name="Mar. Genomics">
        <title>Expression of sulfatases in Rhodopirellula baltica and the diversity of sulfatases in the genus Rhodopirellula.</title>
        <authorList>
            <person name="Wegner C.E."/>
            <person name="Richter-Heitmann T."/>
            <person name="Klindworth A."/>
            <person name="Klockow C."/>
            <person name="Richter M."/>
            <person name="Achstetter T."/>
            <person name="Glockner F.O."/>
            <person name="Harder J."/>
        </authorList>
    </citation>
    <scope>NUCLEOTIDE SEQUENCE [LARGE SCALE GENOMIC DNA]</scope>
    <source>
        <strain evidence="2 3">SM1</strain>
    </source>
</reference>
<dbReference type="SUPFAM" id="SSF53649">
    <property type="entry name" value="Alkaline phosphatase-like"/>
    <property type="match status" value="1"/>
</dbReference>
<keyword evidence="3" id="KW-1185">Reference proteome</keyword>